<dbReference type="InterPro" id="IPR013328">
    <property type="entry name" value="6PGD_dom2"/>
</dbReference>
<dbReference type="EC" id="1.1.1.169" evidence="4 11"/>
<comment type="caution">
    <text evidence="14">The sequence shown here is derived from an EMBL/GenBank/DDBJ whole genome shotgun (WGS) entry which is preliminary data.</text>
</comment>
<evidence type="ECO:0000256" key="6">
    <source>
        <dbReference type="ARBA" id="ARBA00022655"/>
    </source>
</evidence>
<evidence type="ECO:0000256" key="9">
    <source>
        <dbReference type="ARBA" id="ARBA00032024"/>
    </source>
</evidence>
<dbReference type="Proteomes" id="UP001238088">
    <property type="component" value="Unassembled WGS sequence"/>
</dbReference>
<dbReference type="Gene3D" id="3.40.50.720">
    <property type="entry name" value="NAD(P)-binding Rossmann-like Domain"/>
    <property type="match status" value="1"/>
</dbReference>
<dbReference type="PANTHER" id="PTHR43765">
    <property type="entry name" value="2-DEHYDROPANTOATE 2-REDUCTASE-RELATED"/>
    <property type="match status" value="1"/>
</dbReference>
<sequence>MKISIIGGGSIGLLFAHYLNKYHHVTLYVRSEQQARLLSSSGLIMQSDQTEDHQTIQADVIHNWTDENDLTILAVKQYHLSDLMEKLGSQTGSPLLFLQNGMGHLSILQELKQKEILLGVVEHGALKVNGNTVIHSGFGKTKLAKYKGSNELVHELLSSPIVNFSFTLENNYLFMLQEKLVVNAVINPITAILKIRNGELVENKDFYIVFQQMFHEVVKVLNIKDIDHTFSYLESVCRQTAANRSSMVKDIEEGRPTEIDAILGYLLDEARRKKIHTPLTASLFHLIKGLEEKEGN</sequence>
<evidence type="ECO:0000256" key="3">
    <source>
        <dbReference type="ARBA" id="ARBA00007870"/>
    </source>
</evidence>
<dbReference type="InterPro" id="IPR003710">
    <property type="entry name" value="ApbA"/>
</dbReference>
<dbReference type="Pfam" id="PF08546">
    <property type="entry name" value="ApbA_C"/>
    <property type="match status" value="1"/>
</dbReference>
<keyword evidence="8 11" id="KW-0560">Oxidoreductase</keyword>
<dbReference type="EMBL" id="JAUSUB010000058">
    <property type="protein sequence ID" value="MDQ0273901.1"/>
    <property type="molecule type" value="Genomic_DNA"/>
</dbReference>
<dbReference type="InterPro" id="IPR036291">
    <property type="entry name" value="NAD(P)-bd_dom_sf"/>
</dbReference>
<dbReference type="SUPFAM" id="SSF48179">
    <property type="entry name" value="6-phosphogluconate dehydrogenase C-terminal domain-like"/>
    <property type="match status" value="1"/>
</dbReference>
<gene>
    <name evidence="14" type="ORF">J2S17_005862</name>
</gene>
<feature type="domain" description="Ketopantoate reductase N-terminal" evidence="12">
    <location>
        <begin position="3"/>
        <end position="147"/>
    </location>
</feature>
<evidence type="ECO:0000256" key="8">
    <source>
        <dbReference type="ARBA" id="ARBA00023002"/>
    </source>
</evidence>
<evidence type="ECO:0000256" key="11">
    <source>
        <dbReference type="RuleBase" id="RU362068"/>
    </source>
</evidence>
<evidence type="ECO:0000256" key="2">
    <source>
        <dbReference type="ARBA" id="ARBA00004994"/>
    </source>
</evidence>
<evidence type="ECO:0000256" key="7">
    <source>
        <dbReference type="ARBA" id="ARBA00022857"/>
    </source>
</evidence>
<keyword evidence="7 11" id="KW-0521">NADP</keyword>
<dbReference type="PANTHER" id="PTHR43765:SF2">
    <property type="entry name" value="2-DEHYDROPANTOATE 2-REDUCTASE"/>
    <property type="match status" value="1"/>
</dbReference>
<evidence type="ECO:0000256" key="1">
    <source>
        <dbReference type="ARBA" id="ARBA00002919"/>
    </source>
</evidence>
<comment type="function">
    <text evidence="1 11">Catalyzes the NADPH-dependent reduction of ketopantoate into pantoic acid.</text>
</comment>
<keyword evidence="15" id="KW-1185">Reference proteome</keyword>
<dbReference type="SUPFAM" id="SSF51735">
    <property type="entry name" value="NAD(P)-binding Rossmann-fold domains"/>
    <property type="match status" value="1"/>
</dbReference>
<keyword evidence="6 11" id="KW-0566">Pantothenate biosynthesis</keyword>
<accession>A0ABU0ARK0</accession>
<evidence type="ECO:0000313" key="15">
    <source>
        <dbReference type="Proteomes" id="UP001238088"/>
    </source>
</evidence>
<evidence type="ECO:0000259" key="13">
    <source>
        <dbReference type="Pfam" id="PF08546"/>
    </source>
</evidence>
<evidence type="ECO:0000256" key="5">
    <source>
        <dbReference type="ARBA" id="ARBA00019465"/>
    </source>
</evidence>
<dbReference type="NCBIfam" id="NF005093">
    <property type="entry name" value="PRK06522.2-4"/>
    <property type="match status" value="1"/>
</dbReference>
<dbReference type="GO" id="GO:0008677">
    <property type="term" value="F:2-dehydropantoate 2-reductase activity"/>
    <property type="evidence" value="ECO:0007669"/>
    <property type="project" value="UniProtKB-EC"/>
</dbReference>
<dbReference type="InterPro" id="IPR013752">
    <property type="entry name" value="KPA_reductase"/>
</dbReference>
<dbReference type="NCBIfam" id="TIGR00745">
    <property type="entry name" value="apbA_panE"/>
    <property type="match status" value="1"/>
</dbReference>
<feature type="domain" description="Ketopantoate reductase C-terminal" evidence="13">
    <location>
        <begin position="178"/>
        <end position="291"/>
    </location>
</feature>
<dbReference type="InterPro" id="IPR013332">
    <property type="entry name" value="KPR_N"/>
</dbReference>
<dbReference type="InterPro" id="IPR050838">
    <property type="entry name" value="Ketopantoate_reductase"/>
</dbReference>
<evidence type="ECO:0000259" key="12">
    <source>
        <dbReference type="Pfam" id="PF02558"/>
    </source>
</evidence>
<dbReference type="RefSeq" id="WP_307480615.1">
    <property type="nucleotide sequence ID" value="NZ_JAUSUB010000058.1"/>
</dbReference>
<evidence type="ECO:0000256" key="4">
    <source>
        <dbReference type="ARBA" id="ARBA00013014"/>
    </source>
</evidence>
<comment type="catalytic activity">
    <reaction evidence="10 11">
        <text>(R)-pantoate + NADP(+) = 2-dehydropantoate + NADPH + H(+)</text>
        <dbReference type="Rhea" id="RHEA:16233"/>
        <dbReference type="ChEBI" id="CHEBI:11561"/>
        <dbReference type="ChEBI" id="CHEBI:15378"/>
        <dbReference type="ChEBI" id="CHEBI:15980"/>
        <dbReference type="ChEBI" id="CHEBI:57783"/>
        <dbReference type="ChEBI" id="CHEBI:58349"/>
        <dbReference type="EC" id="1.1.1.169"/>
    </reaction>
</comment>
<dbReference type="Pfam" id="PF02558">
    <property type="entry name" value="ApbA"/>
    <property type="match status" value="1"/>
</dbReference>
<protein>
    <recommendedName>
        <fullName evidence="5 11">2-dehydropantoate 2-reductase</fullName>
        <ecNumber evidence="4 11">1.1.1.169</ecNumber>
    </recommendedName>
    <alternativeName>
        <fullName evidence="9 11">Ketopantoate reductase</fullName>
    </alternativeName>
</protein>
<dbReference type="Gene3D" id="1.10.1040.10">
    <property type="entry name" value="N-(1-d-carboxylethyl)-l-norvaline Dehydrogenase, domain 2"/>
    <property type="match status" value="1"/>
</dbReference>
<name>A0ABU0ARK0_9BACI</name>
<evidence type="ECO:0000313" key="14">
    <source>
        <dbReference type="EMBL" id="MDQ0273901.1"/>
    </source>
</evidence>
<organism evidence="14 15">
    <name type="scientific">Cytobacillus purgationiresistens</name>
    <dbReference type="NCBI Taxonomy" id="863449"/>
    <lineage>
        <taxon>Bacteria</taxon>
        <taxon>Bacillati</taxon>
        <taxon>Bacillota</taxon>
        <taxon>Bacilli</taxon>
        <taxon>Bacillales</taxon>
        <taxon>Bacillaceae</taxon>
        <taxon>Cytobacillus</taxon>
    </lineage>
</organism>
<dbReference type="InterPro" id="IPR008927">
    <property type="entry name" value="6-PGluconate_DH-like_C_sf"/>
</dbReference>
<proteinExistence type="inferred from homology"/>
<comment type="similarity">
    <text evidence="3 11">Belongs to the ketopantoate reductase family.</text>
</comment>
<comment type="pathway">
    <text evidence="2 11">Cofactor biosynthesis; (R)-pantothenate biosynthesis; (R)-pantoate from 3-methyl-2-oxobutanoate: step 2/2.</text>
</comment>
<evidence type="ECO:0000256" key="10">
    <source>
        <dbReference type="ARBA" id="ARBA00048793"/>
    </source>
</evidence>
<reference evidence="14 15" key="1">
    <citation type="submission" date="2023-07" db="EMBL/GenBank/DDBJ databases">
        <title>Genomic Encyclopedia of Type Strains, Phase IV (KMG-IV): sequencing the most valuable type-strain genomes for metagenomic binning, comparative biology and taxonomic classification.</title>
        <authorList>
            <person name="Goeker M."/>
        </authorList>
    </citation>
    <scope>NUCLEOTIDE SEQUENCE [LARGE SCALE GENOMIC DNA]</scope>
    <source>
        <strain evidence="14 15">DSM 23494</strain>
    </source>
</reference>